<sequence>MLQAPRVRKTNLQLSDEFFKVVFNDAFIFSAYRGTTAQQILDESSLSEDEKKFALRVYRSKLYTQDTQQQCIDLCDQLVDVFQWQSNSEGACIFASKIWYLLLAQEQDVDCFKQRMLEN</sequence>
<gene>
    <name evidence="1" type="ORF">ACBP88_09445</name>
</gene>
<dbReference type="Proteomes" id="UP001567350">
    <property type="component" value="Unassembled WGS sequence"/>
</dbReference>
<dbReference type="RefSeq" id="WP_370893572.1">
    <property type="nucleotide sequence ID" value="NZ_JBGJLR010000008.1"/>
</dbReference>
<comment type="caution">
    <text evidence="1">The sequence shown here is derived from an EMBL/GenBank/DDBJ whole genome shotgun (WGS) entry which is preliminary data.</text>
</comment>
<reference evidence="1 2" key="1">
    <citation type="submission" date="2024-08" db="EMBL/GenBank/DDBJ databases">
        <authorList>
            <person name="Feng Z."/>
            <person name="Ronholm J."/>
        </authorList>
    </citation>
    <scope>NUCLEOTIDE SEQUENCE [LARGE SCALE GENOMIC DNA]</scope>
    <source>
        <strain evidence="1 2">4-AB0-8</strain>
    </source>
</reference>
<keyword evidence="2" id="KW-1185">Reference proteome</keyword>
<proteinExistence type="predicted"/>
<name>A0ABV4ICU6_9BURK</name>
<evidence type="ECO:0000313" key="2">
    <source>
        <dbReference type="Proteomes" id="UP001567350"/>
    </source>
</evidence>
<organism evidence="1 2">
    <name type="scientific">Comamonas jiangduensis</name>
    <dbReference type="NCBI Taxonomy" id="1194168"/>
    <lineage>
        <taxon>Bacteria</taxon>
        <taxon>Pseudomonadati</taxon>
        <taxon>Pseudomonadota</taxon>
        <taxon>Betaproteobacteria</taxon>
        <taxon>Burkholderiales</taxon>
        <taxon>Comamonadaceae</taxon>
        <taxon>Comamonas</taxon>
    </lineage>
</organism>
<accession>A0ABV4ICU6</accession>
<protein>
    <submittedName>
        <fullName evidence="1">Uncharacterized protein</fullName>
    </submittedName>
</protein>
<dbReference type="EMBL" id="JBGJLR010000008">
    <property type="protein sequence ID" value="MEZ2739669.1"/>
    <property type="molecule type" value="Genomic_DNA"/>
</dbReference>
<evidence type="ECO:0000313" key="1">
    <source>
        <dbReference type="EMBL" id="MEZ2739669.1"/>
    </source>
</evidence>